<comment type="caution">
    <text evidence="2">The sequence shown here is derived from an EMBL/GenBank/DDBJ whole genome shotgun (WGS) entry which is preliminary data.</text>
</comment>
<evidence type="ECO:0000313" key="2">
    <source>
        <dbReference type="EMBL" id="CAG8608526.1"/>
    </source>
</evidence>
<evidence type="ECO:0000313" key="3">
    <source>
        <dbReference type="Proteomes" id="UP000789396"/>
    </source>
</evidence>
<feature type="compositionally biased region" description="Polar residues" evidence="1">
    <location>
        <begin position="289"/>
        <end position="312"/>
    </location>
</feature>
<feature type="compositionally biased region" description="Acidic residues" evidence="1">
    <location>
        <begin position="246"/>
        <end position="259"/>
    </location>
</feature>
<keyword evidence="3" id="KW-1185">Reference proteome</keyword>
<dbReference type="AlphaFoldDB" id="A0A9N9CQJ1"/>
<accession>A0A9N9CQJ1</accession>
<dbReference type="OrthoDB" id="2419256at2759"/>
<name>A0A9N9CQJ1_9GLOM</name>
<organism evidence="2 3">
    <name type="scientific">Racocetra fulgida</name>
    <dbReference type="NCBI Taxonomy" id="60492"/>
    <lineage>
        <taxon>Eukaryota</taxon>
        <taxon>Fungi</taxon>
        <taxon>Fungi incertae sedis</taxon>
        <taxon>Mucoromycota</taxon>
        <taxon>Glomeromycotina</taxon>
        <taxon>Glomeromycetes</taxon>
        <taxon>Diversisporales</taxon>
        <taxon>Gigasporaceae</taxon>
        <taxon>Racocetra</taxon>
    </lineage>
</organism>
<feature type="non-terminal residue" evidence="2">
    <location>
        <position position="1"/>
    </location>
</feature>
<feature type="region of interest" description="Disordered" evidence="1">
    <location>
        <begin position="242"/>
        <end position="321"/>
    </location>
</feature>
<protein>
    <submittedName>
        <fullName evidence="2">9099_t:CDS:1</fullName>
    </submittedName>
</protein>
<gene>
    <name evidence="2" type="ORF">RFULGI_LOCUS6883</name>
</gene>
<evidence type="ECO:0000256" key="1">
    <source>
        <dbReference type="SAM" id="MobiDB-lite"/>
    </source>
</evidence>
<proteinExistence type="predicted"/>
<dbReference type="Proteomes" id="UP000789396">
    <property type="component" value="Unassembled WGS sequence"/>
</dbReference>
<dbReference type="EMBL" id="CAJVPZ010009379">
    <property type="protein sequence ID" value="CAG8608526.1"/>
    <property type="molecule type" value="Genomic_DNA"/>
</dbReference>
<sequence>MAEMIGKPFIQDLTNVLWYIDGCNSNTFTQRYNLLKVFEDFMGYNNPQHYKYLSKYAEYLAYKHIETSQNQEFNQSIINEYDNGELKIFKANDKYKLENIIKYRNLSLALQDKQYWQPILADNFCSSISHLKKGIIKSLQPTKIIMQDIFERLKLKGESFSIFESVTEQEIEYLWKSVLEIDDLLVPKNTSRKHIENKIKNFLKNFIETIDYTCGIMFYRISDLTKASSLLDLNDNNQAISINTNDDSDNNIDSMEDNTNESPVEQSDESPVEQSDKSPVEQPDESPVEQPNESPVEQPNESSVEQNMNNDLLSLETLFKH</sequence>
<reference evidence="2" key="1">
    <citation type="submission" date="2021-06" db="EMBL/GenBank/DDBJ databases">
        <authorList>
            <person name="Kallberg Y."/>
            <person name="Tangrot J."/>
            <person name="Rosling A."/>
        </authorList>
    </citation>
    <scope>NUCLEOTIDE SEQUENCE</scope>
    <source>
        <strain evidence="2">IN212</strain>
    </source>
</reference>